<dbReference type="Pfam" id="PF06699">
    <property type="entry name" value="PIG-F"/>
    <property type="match status" value="1"/>
</dbReference>
<dbReference type="GO" id="GO:0005789">
    <property type="term" value="C:endoplasmic reticulum membrane"/>
    <property type="evidence" value="ECO:0007669"/>
    <property type="project" value="UniProtKB-SubCell"/>
</dbReference>
<accession>A0A8H5BLZ9</accession>
<evidence type="ECO:0000256" key="5">
    <source>
        <dbReference type="ARBA" id="ARBA00022824"/>
    </source>
</evidence>
<keyword evidence="5" id="KW-0256">Endoplasmic reticulum</keyword>
<keyword evidence="4 9" id="KW-0812">Transmembrane</keyword>
<dbReference type="EMBL" id="JAACJJ010000015">
    <property type="protein sequence ID" value="KAF5325569.1"/>
    <property type="molecule type" value="Genomic_DNA"/>
</dbReference>
<feature type="transmembrane region" description="Helical" evidence="9">
    <location>
        <begin position="146"/>
        <end position="164"/>
    </location>
</feature>
<evidence type="ECO:0000256" key="2">
    <source>
        <dbReference type="ARBA" id="ARBA00004687"/>
    </source>
</evidence>
<sequence>MRNKKTKIQDASLDEPAPPAFNGLDPTSFGDSLSNSSYISIVGVHTTLWLFVALYLPRTKYLNESHHERTQTSSRDRPQHPFLQPLTADPTVTLLFICGGALILQGWWAGWTRDWWLQLGLRGSKEDRQTELAALERHKMTASRNAWLATFAASFTIHFLLVLFGAPITSLVFKTYLLALLLSIMTVYAPAYSIGTPTFGSSGNALMRRWTWIRVFAEFSPRNSIERALLFPAVGTVTGSWLGIIPIALDWDRPWQAWPLTPAYGAIAGYVISSMVALTVNTVLHLAEEHAQGQRLQLKTK</sequence>
<feature type="transmembrane region" description="Helical" evidence="9">
    <location>
        <begin position="38"/>
        <end position="56"/>
    </location>
</feature>
<evidence type="ECO:0000256" key="9">
    <source>
        <dbReference type="SAM" id="Phobius"/>
    </source>
</evidence>
<evidence type="ECO:0000256" key="1">
    <source>
        <dbReference type="ARBA" id="ARBA00004477"/>
    </source>
</evidence>
<evidence type="ECO:0000256" key="8">
    <source>
        <dbReference type="SAM" id="MobiDB-lite"/>
    </source>
</evidence>
<reference evidence="10 11" key="1">
    <citation type="journal article" date="2020" name="ISME J.">
        <title>Uncovering the hidden diversity of litter-decomposition mechanisms in mushroom-forming fungi.</title>
        <authorList>
            <person name="Floudas D."/>
            <person name="Bentzer J."/>
            <person name="Ahren D."/>
            <person name="Johansson T."/>
            <person name="Persson P."/>
            <person name="Tunlid A."/>
        </authorList>
    </citation>
    <scope>NUCLEOTIDE SEQUENCE [LARGE SCALE GENOMIC DNA]</scope>
    <source>
        <strain evidence="10 11">CBS 101986</strain>
    </source>
</reference>
<keyword evidence="7 9" id="KW-0472">Membrane</keyword>
<feature type="transmembrane region" description="Helical" evidence="9">
    <location>
        <begin position="229"/>
        <end position="249"/>
    </location>
</feature>
<dbReference type="UniPathway" id="UPA00196"/>
<keyword evidence="11" id="KW-1185">Reference proteome</keyword>
<proteinExistence type="predicted"/>
<keyword evidence="6 9" id="KW-1133">Transmembrane helix</keyword>
<gene>
    <name evidence="10" type="ORF">D9619_009996</name>
</gene>
<name>A0A8H5BLZ9_9AGAR</name>
<dbReference type="OrthoDB" id="17366at2759"/>
<organism evidence="10 11">
    <name type="scientific">Psilocybe cf. subviscida</name>
    <dbReference type="NCBI Taxonomy" id="2480587"/>
    <lineage>
        <taxon>Eukaryota</taxon>
        <taxon>Fungi</taxon>
        <taxon>Dikarya</taxon>
        <taxon>Basidiomycota</taxon>
        <taxon>Agaricomycotina</taxon>
        <taxon>Agaricomycetes</taxon>
        <taxon>Agaricomycetidae</taxon>
        <taxon>Agaricales</taxon>
        <taxon>Agaricineae</taxon>
        <taxon>Strophariaceae</taxon>
        <taxon>Psilocybe</taxon>
    </lineage>
</organism>
<feature type="transmembrane region" description="Helical" evidence="9">
    <location>
        <begin position="261"/>
        <end position="287"/>
    </location>
</feature>
<comment type="subcellular location">
    <subcellularLocation>
        <location evidence="1">Endoplasmic reticulum membrane</location>
        <topology evidence="1">Multi-pass membrane protein</topology>
    </subcellularLocation>
</comment>
<feature type="transmembrane region" description="Helical" evidence="9">
    <location>
        <begin position="176"/>
        <end position="199"/>
    </location>
</feature>
<comment type="caution">
    <text evidence="10">The sequence shown here is derived from an EMBL/GenBank/DDBJ whole genome shotgun (WGS) entry which is preliminary data.</text>
</comment>
<evidence type="ECO:0000256" key="7">
    <source>
        <dbReference type="ARBA" id="ARBA00023136"/>
    </source>
</evidence>
<evidence type="ECO:0000313" key="10">
    <source>
        <dbReference type="EMBL" id="KAF5325569.1"/>
    </source>
</evidence>
<keyword evidence="3" id="KW-0337">GPI-anchor biosynthesis</keyword>
<feature type="region of interest" description="Disordered" evidence="8">
    <location>
        <begin position="1"/>
        <end position="22"/>
    </location>
</feature>
<dbReference type="GO" id="GO:0006506">
    <property type="term" value="P:GPI anchor biosynthetic process"/>
    <property type="evidence" value="ECO:0007669"/>
    <property type="project" value="UniProtKB-UniPathway"/>
</dbReference>
<evidence type="ECO:0000256" key="4">
    <source>
        <dbReference type="ARBA" id="ARBA00022692"/>
    </source>
</evidence>
<comment type="pathway">
    <text evidence="2">Glycolipid biosynthesis; glycosylphosphatidylinositol-anchor biosynthesis.</text>
</comment>
<protein>
    <submittedName>
        <fullName evidence="10">Uncharacterized protein</fullName>
    </submittedName>
</protein>
<feature type="transmembrane region" description="Helical" evidence="9">
    <location>
        <begin position="92"/>
        <end position="111"/>
    </location>
</feature>
<evidence type="ECO:0000256" key="6">
    <source>
        <dbReference type="ARBA" id="ARBA00022989"/>
    </source>
</evidence>
<dbReference type="AlphaFoldDB" id="A0A8H5BLZ9"/>
<dbReference type="Proteomes" id="UP000567179">
    <property type="component" value="Unassembled WGS sequence"/>
</dbReference>
<evidence type="ECO:0000313" key="11">
    <source>
        <dbReference type="Proteomes" id="UP000567179"/>
    </source>
</evidence>
<evidence type="ECO:0000256" key="3">
    <source>
        <dbReference type="ARBA" id="ARBA00022502"/>
    </source>
</evidence>
<dbReference type="InterPro" id="IPR009580">
    <property type="entry name" value="GPI_biosynthesis_protein_Pig-F"/>
</dbReference>